<dbReference type="PANTHER" id="PTHR30618:SF15">
    <property type="entry name" value="NICOTINAMIDE RIBOSIDE TRANSPORTER 1-RELATED"/>
    <property type="match status" value="1"/>
</dbReference>
<dbReference type="PANTHER" id="PTHR30618">
    <property type="entry name" value="NCS1 FAMILY PURINE/PYRIMIDINE TRANSPORTER"/>
    <property type="match status" value="1"/>
</dbReference>
<comment type="similarity">
    <text evidence="2">Belongs to the purine-cytosine permease (2.A.39) family.</text>
</comment>
<dbReference type="Proteomes" id="UP000053599">
    <property type="component" value="Unassembled WGS sequence"/>
</dbReference>
<dbReference type="Gene3D" id="1.10.4160.10">
    <property type="entry name" value="Hydantoin permease"/>
    <property type="match status" value="1"/>
</dbReference>
<evidence type="ECO:0000313" key="8">
    <source>
        <dbReference type="Proteomes" id="UP000053599"/>
    </source>
</evidence>
<dbReference type="HOGENOM" id="CLU_021555_3_1_1"/>
<dbReference type="InterPro" id="IPR045225">
    <property type="entry name" value="Uracil/uridine/allantoin_perm"/>
</dbReference>
<feature type="transmembrane region" description="Helical" evidence="6">
    <location>
        <begin position="283"/>
        <end position="307"/>
    </location>
</feature>
<dbReference type="AlphaFoldDB" id="A0A0D1ZFS1"/>
<feature type="transmembrane region" description="Helical" evidence="6">
    <location>
        <begin position="488"/>
        <end position="508"/>
    </location>
</feature>
<dbReference type="OrthoDB" id="2018619at2759"/>
<evidence type="ECO:0000256" key="4">
    <source>
        <dbReference type="ARBA" id="ARBA00022989"/>
    </source>
</evidence>
<comment type="subcellular location">
    <subcellularLocation>
        <location evidence="1">Membrane</location>
        <topology evidence="1">Multi-pass membrane protein</topology>
    </subcellularLocation>
</comment>
<dbReference type="EMBL" id="KN846951">
    <property type="protein sequence ID" value="KIV85593.1"/>
    <property type="molecule type" value="Genomic_DNA"/>
</dbReference>
<feature type="transmembrane region" description="Helical" evidence="6">
    <location>
        <begin position="72"/>
        <end position="95"/>
    </location>
</feature>
<dbReference type="CDD" id="cd11482">
    <property type="entry name" value="SLC-NCS1sbd_NRT1-like"/>
    <property type="match status" value="1"/>
</dbReference>
<feature type="transmembrane region" description="Helical" evidence="6">
    <location>
        <begin position="446"/>
        <end position="468"/>
    </location>
</feature>
<reference evidence="7 8" key="1">
    <citation type="submission" date="2015-01" db="EMBL/GenBank/DDBJ databases">
        <title>The Genome Sequence of Exophiala sideris CBS121828.</title>
        <authorList>
            <consortium name="The Broad Institute Genomics Platform"/>
            <person name="Cuomo C."/>
            <person name="de Hoog S."/>
            <person name="Gorbushina A."/>
            <person name="Stielow B."/>
            <person name="Teixiera M."/>
            <person name="Abouelleil A."/>
            <person name="Chapman S.B."/>
            <person name="Priest M."/>
            <person name="Young S.K."/>
            <person name="Wortman J."/>
            <person name="Nusbaum C."/>
            <person name="Birren B."/>
        </authorList>
    </citation>
    <scope>NUCLEOTIDE SEQUENCE [LARGE SCALE GENOMIC DNA]</scope>
    <source>
        <strain evidence="7 8">CBS 121828</strain>
    </source>
</reference>
<evidence type="ECO:0000256" key="2">
    <source>
        <dbReference type="ARBA" id="ARBA00008974"/>
    </source>
</evidence>
<feature type="transmembrane region" description="Helical" evidence="6">
    <location>
        <begin position="402"/>
        <end position="426"/>
    </location>
</feature>
<feature type="transmembrane region" description="Helical" evidence="6">
    <location>
        <begin position="337"/>
        <end position="358"/>
    </location>
</feature>
<feature type="transmembrane region" description="Helical" evidence="6">
    <location>
        <begin position="39"/>
        <end position="60"/>
    </location>
</feature>
<accession>A0A0D1ZFS1</accession>
<gene>
    <name evidence="7" type="ORF">PV11_01271</name>
</gene>
<evidence type="ECO:0000256" key="5">
    <source>
        <dbReference type="ARBA" id="ARBA00023136"/>
    </source>
</evidence>
<feature type="transmembrane region" description="Helical" evidence="6">
    <location>
        <begin position="116"/>
        <end position="138"/>
    </location>
</feature>
<name>A0A0D1ZFS1_9EURO</name>
<dbReference type="Pfam" id="PF02133">
    <property type="entry name" value="Transp_cyt_pur"/>
    <property type="match status" value="1"/>
</dbReference>
<evidence type="ECO:0000256" key="6">
    <source>
        <dbReference type="SAM" id="Phobius"/>
    </source>
</evidence>
<evidence type="ECO:0000313" key="7">
    <source>
        <dbReference type="EMBL" id="KIV85593.1"/>
    </source>
</evidence>
<keyword evidence="4 6" id="KW-1133">Transmembrane helix</keyword>
<feature type="transmembrane region" description="Helical" evidence="6">
    <location>
        <begin position="194"/>
        <end position="216"/>
    </location>
</feature>
<dbReference type="InterPro" id="IPR001248">
    <property type="entry name" value="Pur-cyt_permease"/>
</dbReference>
<keyword evidence="5 6" id="KW-0472">Membrane</keyword>
<keyword evidence="3 6" id="KW-0812">Transmembrane</keyword>
<evidence type="ECO:0000256" key="1">
    <source>
        <dbReference type="ARBA" id="ARBA00004141"/>
    </source>
</evidence>
<feature type="transmembrane region" description="Helical" evidence="6">
    <location>
        <begin position="379"/>
        <end position="396"/>
    </location>
</feature>
<evidence type="ECO:0000256" key="3">
    <source>
        <dbReference type="ARBA" id="ARBA00022692"/>
    </source>
</evidence>
<proteinExistence type="inferred from homology"/>
<organism evidence="7 8">
    <name type="scientific">Exophiala sideris</name>
    <dbReference type="NCBI Taxonomy" id="1016849"/>
    <lineage>
        <taxon>Eukaryota</taxon>
        <taxon>Fungi</taxon>
        <taxon>Dikarya</taxon>
        <taxon>Ascomycota</taxon>
        <taxon>Pezizomycotina</taxon>
        <taxon>Eurotiomycetes</taxon>
        <taxon>Chaetothyriomycetidae</taxon>
        <taxon>Chaetothyriales</taxon>
        <taxon>Herpotrichiellaceae</taxon>
        <taxon>Exophiala</taxon>
    </lineage>
</organism>
<evidence type="ECO:0008006" key="9">
    <source>
        <dbReference type="Google" id="ProtNLM"/>
    </source>
</evidence>
<dbReference type="GO" id="GO:0005886">
    <property type="term" value="C:plasma membrane"/>
    <property type="evidence" value="ECO:0007669"/>
    <property type="project" value="TreeGrafter"/>
</dbReference>
<protein>
    <recommendedName>
        <fullName evidence="9">NCS1 nucleoside transporter</fullName>
    </recommendedName>
</protein>
<feature type="transmembrane region" description="Helical" evidence="6">
    <location>
        <begin position="242"/>
        <end position="263"/>
    </location>
</feature>
<feature type="transmembrane region" description="Helical" evidence="6">
    <location>
        <begin position="171"/>
        <end position="187"/>
    </location>
</feature>
<sequence length="565" mass="62331">MAGFSNLVRRLEVKGAADGDLAKGVNFDIRPLEPHRRTYGPWQFITLWVITGSFNIGGWTTGSSLIALGLNVWQAMLTVIIGNIIVGFLCVASGAPGAKWHIGFPIIQRCSWGTRGFIFIVIQRIFLACIWFSTQVYWGGQCVRVFLTALWPSFANVDTPLANGTMTTADFASFIIFTVLYLPLVWIKPEHYKIPFLISCLVVIPTIFVCLIWFTATAKGAGTLVHDVSGLTGITQATGSHLGWMMTLGICTNISSISVHIFVQSDYTRYARKPKDQIAAQLFMVPMGTIVVALIGIICTSCAAQLFPEQQGTLLWAPYDLLSALQSHYHNSSRSRAAVAFASLSFLVAQFGMVVANNGVSAGIDLAALMPRFFTIRRGMLLMSALAFIVQPWQLLNGASKFLTVLGGYGVFLGPMTGVMFADYFILRKRQIKLTDLYENNSRSIYWYWLGMNWRALVAWAMGVWINVPGFAEFVKYGANNTLTGWSNLYDISYPLGLLLSVTTYIVLNKVSPIKGLGDVDDADYFGTFGPAETRSFHGEEVETVQVGDGKQGNEVEKEMRAPYT</sequence>
<dbReference type="GO" id="GO:0015205">
    <property type="term" value="F:nucleobase transmembrane transporter activity"/>
    <property type="evidence" value="ECO:0007669"/>
    <property type="project" value="TreeGrafter"/>
</dbReference>